<dbReference type="InterPro" id="IPR000387">
    <property type="entry name" value="Tyr_Pase_dom"/>
</dbReference>
<reference evidence="2 3" key="1">
    <citation type="submission" date="2024-06" db="EMBL/GenBank/DDBJ databases">
        <title>Genomic Encyclopedia of Type Strains, Phase IV (KMG-IV): sequencing the most valuable type-strain genomes for metagenomic binning, comparative biology and taxonomic classification.</title>
        <authorList>
            <person name="Goeker M."/>
        </authorList>
    </citation>
    <scope>NUCLEOTIDE SEQUENCE [LARGE SCALE GENOMIC DNA]</scope>
    <source>
        <strain evidence="2 3">DSM 17809</strain>
    </source>
</reference>
<proteinExistence type="predicted"/>
<evidence type="ECO:0000313" key="2">
    <source>
        <dbReference type="EMBL" id="MET3526233.1"/>
    </source>
</evidence>
<dbReference type="Proteomes" id="UP001549110">
    <property type="component" value="Unassembled WGS sequence"/>
</dbReference>
<organism evidence="2 3">
    <name type="scientific">Phenylobacterium koreense</name>
    <dbReference type="NCBI Taxonomy" id="266125"/>
    <lineage>
        <taxon>Bacteria</taxon>
        <taxon>Pseudomonadati</taxon>
        <taxon>Pseudomonadota</taxon>
        <taxon>Alphaproteobacteria</taxon>
        <taxon>Caulobacterales</taxon>
        <taxon>Caulobacteraceae</taxon>
        <taxon>Phenylobacterium</taxon>
    </lineage>
</organism>
<keyword evidence="3" id="KW-1185">Reference proteome</keyword>
<dbReference type="Gene3D" id="3.90.190.10">
    <property type="entry name" value="Protein tyrosine phosphatase superfamily"/>
    <property type="match status" value="1"/>
</dbReference>
<evidence type="ECO:0000259" key="1">
    <source>
        <dbReference type="PROSITE" id="PS50056"/>
    </source>
</evidence>
<dbReference type="RefSeq" id="WP_331927885.1">
    <property type="nucleotide sequence ID" value="NZ_JBEPLU010000001.1"/>
</dbReference>
<sequence>MTKIEFEAIDNFRDFGGYATACGRGVKAGRLFRSANHAYATDKDLADLRGLGVEVIVDLRRRRERDREPSRRWEGFSGTVIENDIDGPEHDWADALKAADTIDADWFFRDSLEFYRAAPHAERMVDLFSRYFRAVAETQGAVVVHCAAGKDRTGMICALTHHIAGVHRDDTMADYLATNDEARMEKRTSFLGPWVKELTGVTLSDAALRQAVSVNEAFLAEAFSAMTERHGSIDGYLEQALGVDGPLRERIAGRILGG</sequence>
<comment type="caution">
    <text evidence="2">The sequence shown here is derived from an EMBL/GenBank/DDBJ whole genome shotgun (WGS) entry which is preliminary data.</text>
</comment>
<dbReference type="SUPFAM" id="SSF52799">
    <property type="entry name" value="(Phosphotyrosine protein) phosphatases II"/>
    <property type="match status" value="1"/>
</dbReference>
<name>A0ABV2EGT2_9CAUL</name>
<protein>
    <submittedName>
        <fullName evidence="2">Protein tyrosine/serine phosphatase</fullName>
    </submittedName>
</protein>
<accession>A0ABV2EGT2</accession>
<gene>
    <name evidence="2" type="ORF">ABID41_001328</name>
</gene>
<evidence type="ECO:0000313" key="3">
    <source>
        <dbReference type="Proteomes" id="UP001549110"/>
    </source>
</evidence>
<dbReference type="InterPro" id="IPR016130">
    <property type="entry name" value="Tyr_Pase_AS"/>
</dbReference>
<dbReference type="InterPro" id="IPR026893">
    <property type="entry name" value="Tyr/Ser_Pase_IphP-type"/>
</dbReference>
<dbReference type="EMBL" id="JBEPLU010000001">
    <property type="protein sequence ID" value="MET3526233.1"/>
    <property type="molecule type" value="Genomic_DNA"/>
</dbReference>
<dbReference type="PROSITE" id="PS50056">
    <property type="entry name" value="TYR_PHOSPHATASE_2"/>
    <property type="match status" value="1"/>
</dbReference>
<feature type="domain" description="Tyrosine specific protein phosphatases" evidence="1">
    <location>
        <begin position="122"/>
        <end position="159"/>
    </location>
</feature>
<dbReference type="Pfam" id="PF13350">
    <property type="entry name" value="Y_phosphatase3"/>
    <property type="match status" value="1"/>
</dbReference>
<dbReference type="InterPro" id="IPR029021">
    <property type="entry name" value="Prot-tyrosine_phosphatase-like"/>
</dbReference>
<dbReference type="PROSITE" id="PS00383">
    <property type="entry name" value="TYR_PHOSPHATASE_1"/>
    <property type="match status" value="1"/>
</dbReference>